<dbReference type="GO" id="GO:0005975">
    <property type="term" value="P:carbohydrate metabolic process"/>
    <property type="evidence" value="ECO:0007669"/>
    <property type="project" value="InterPro"/>
</dbReference>
<proteinExistence type="predicted"/>
<evidence type="ECO:0000256" key="1">
    <source>
        <dbReference type="SAM" id="MobiDB-lite"/>
    </source>
</evidence>
<dbReference type="InterPro" id="IPR052740">
    <property type="entry name" value="CE4"/>
</dbReference>
<keyword evidence="2" id="KW-0732">Signal</keyword>
<protein>
    <submittedName>
        <fullName evidence="3">Polysaccharide deacetylase</fullName>
    </submittedName>
</protein>
<dbReference type="PROSITE" id="PS51257">
    <property type="entry name" value="PROKAR_LIPOPROTEIN"/>
    <property type="match status" value="1"/>
</dbReference>
<dbReference type="PANTHER" id="PTHR45985">
    <property type="match status" value="1"/>
</dbReference>
<evidence type="ECO:0000313" key="3">
    <source>
        <dbReference type="EMBL" id="XCG62721.1"/>
    </source>
</evidence>
<organism evidence="3">
    <name type="scientific">Nakamurella sp. A5-74</name>
    <dbReference type="NCBI Taxonomy" id="3158264"/>
    <lineage>
        <taxon>Bacteria</taxon>
        <taxon>Bacillati</taxon>
        <taxon>Actinomycetota</taxon>
        <taxon>Actinomycetes</taxon>
        <taxon>Nakamurellales</taxon>
        <taxon>Nakamurellaceae</taxon>
        <taxon>Nakamurella</taxon>
    </lineage>
</organism>
<sequence>MRIRRVRATAATATALVAVLLAGCSSTASEGPVTVKVTVPASEDGNGQPSRTSTNGSTTPPSSPATGPSSADPTSTAAPSTTPRSSASSSTPLTPSSQAEPGTGSFDNPQDGVALPDGYIPHKLKAGEKPPQFVIVSFDGVGWNEKWQYWFGISKKVPFRFTGFLSGTYMLTEGTKDHYKGPQHAVGASDINWNLPADLPVEINDLNQALDSGMEIGTHFNGHFCGPGGGSEWSTADWNSELDQFFSLVKNYQANNPDAQLPALKLKAADISGERTPCLEGHAEDLYPALTSHKMEYDSSFTRRGITWPTKAAGNGIWQFGMAEFPMHGTISGNTLLDPGQRAQHVQITMDYNFWYSQEGVNLEANTPTDPAQSAKDSQQVVQTYEDMYNAALAGNRAPLVLGNHFNQWNNNAYSDAIGTFVADTCGKADTQCVPFRDVIAWMKVQDPARLAQLQAQQPELGQTTG</sequence>
<gene>
    <name evidence="3" type="ORF">ABLG96_16030</name>
</gene>
<dbReference type="PANTHER" id="PTHR45985:SF3">
    <property type="entry name" value="CHITIN DEACETYLASE-LIKE 4"/>
    <property type="match status" value="1"/>
</dbReference>
<evidence type="ECO:0000256" key="2">
    <source>
        <dbReference type="SAM" id="SignalP"/>
    </source>
</evidence>
<feature type="compositionally biased region" description="Low complexity" evidence="1">
    <location>
        <begin position="49"/>
        <end position="97"/>
    </location>
</feature>
<accession>A0AAU8DLQ5</accession>
<feature type="region of interest" description="Disordered" evidence="1">
    <location>
        <begin position="39"/>
        <end position="123"/>
    </location>
</feature>
<reference evidence="3" key="1">
    <citation type="submission" date="2024-05" db="EMBL/GenBank/DDBJ databases">
        <authorList>
            <person name="Cai S.Y."/>
            <person name="Jin L.M."/>
            <person name="Li H.R."/>
        </authorList>
    </citation>
    <scope>NUCLEOTIDE SEQUENCE</scope>
    <source>
        <strain evidence="3">A5-74</strain>
    </source>
</reference>
<feature type="chain" id="PRO_5044020566" evidence="2">
    <location>
        <begin position="31"/>
        <end position="466"/>
    </location>
</feature>
<feature type="signal peptide" evidence="2">
    <location>
        <begin position="1"/>
        <end position="30"/>
    </location>
</feature>
<name>A0AAU8DLQ5_9ACTN</name>
<dbReference type="EMBL" id="CP159218">
    <property type="protein sequence ID" value="XCG62721.1"/>
    <property type="molecule type" value="Genomic_DNA"/>
</dbReference>
<dbReference type="RefSeq" id="WP_353648336.1">
    <property type="nucleotide sequence ID" value="NZ_CP159218.1"/>
</dbReference>
<dbReference type="SUPFAM" id="SSF88713">
    <property type="entry name" value="Glycoside hydrolase/deacetylase"/>
    <property type="match status" value="1"/>
</dbReference>
<dbReference type="InterPro" id="IPR011330">
    <property type="entry name" value="Glyco_hydro/deAcase_b/a-brl"/>
</dbReference>
<dbReference type="Gene3D" id="3.20.20.370">
    <property type="entry name" value="Glycoside hydrolase/deacetylase"/>
    <property type="match status" value="1"/>
</dbReference>
<dbReference type="AlphaFoldDB" id="A0AAU8DLQ5"/>